<name>A0A0F9UG52_9ZZZZ</name>
<evidence type="ECO:0000313" key="1">
    <source>
        <dbReference type="EMBL" id="KKN60216.1"/>
    </source>
</evidence>
<accession>A0A0F9UG52</accession>
<sequence length="176" mass="20238">MERTYIYSDSLLVGATTLAVEHPLAASLQELLKVTDFTDEEVDEIIELQPGETWQAPDGSINIQRTPSSVHGFVDVKIKVRMRMTLKGRNGDHVIVEDVYETVISHQSDYDEYLEWQRGQTDRAPVWLQEDLGHWQSDVLRKSVKDTRFTPFDFCTMRYVDGSEDSLVFVGQWHAS</sequence>
<proteinExistence type="predicted"/>
<comment type="caution">
    <text evidence="1">The sequence shown here is derived from an EMBL/GenBank/DDBJ whole genome shotgun (WGS) entry which is preliminary data.</text>
</comment>
<gene>
    <name evidence="1" type="ORF">LCGC14_0534150</name>
</gene>
<reference evidence="1" key="1">
    <citation type="journal article" date="2015" name="Nature">
        <title>Complex archaea that bridge the gap between prokaryotes and eukaryotes.</title>
        <authorList>
            <person name="Spang A."/>
            <person name="Saw J.H."/>
            <person name="Jorgensen S.L."/>
            <person name="Zaremba-Niedzwiedzka K."/>
            <person name="Martijn J."/>
            <person name="Lind A.E."/>
            <person name="van Eijk R."/>
            <person name="Schleper C."/>
            <person name="Guy L."/>
            <person name="Ettema T.J."/>
        </authorList>
    </citation>
    <scope>NUCLEOTIDE SEQUENCE</scope>
</reference>
<dbReference type="AlphaFoldDB" id="A0A0F9UG52"/>
<dbReference type="EMBL" id="LAZR01000702">
    <property type="protein sequence ID" value="KKN60216.1"/>
    <property type="molecule type" value="Genomic_DNA"/>
</dbReference>
<protein>
    <submittedName>
        <fullName evidence="1">Uncharacterized protein</fullName>
    </submittedName>
</protein>
<organism evidence="1">
    <name type="scientific">marine sediment metagenome</name>
    <dbReference type="NCBI Taxonomy" id="412755"/>
    <lineage>
        <taxon>unclassified sequences</taxon>
        <taxon>metagenomes</taxon>
        <taxon>ecological metagenomes</taxon>
    </lineage>
</organism>